<sequence>MMERVSKDPQMLVDLYINYDCDPDAPNIFEKMVIALSRISQGTLSMEPKSSTSQFGSLKTLSLQVLVNALKSLVIWEKSHSERGIKAVEESSTEVLPVKLEELQNTDNSPKKFDDHESIIETVISEFNQNSVKGIHCLISSQLVDNSPSSVGQFLLRTPNLNKGMLGEYLGRNEEFPTAVLSAYAESMNFSGKKFHVAVREFLEAFQLPPEAQKIDHIMEKFSERYCTDNPGAFKNADAAYALAIGAIMLGANCDSSRRMSRSDFVYLSSRHDGGESAPKEILDEVYDAITADSAINSKDGRERKMWHVLNALNLSLPKNRSINESKMGKLELLKRIEILIKNCDRKEGVFYTSERREIIYPMVEDLGWPLLATFSVIMGEVDSDSRINLCMEGFIEGTCLTHALEMDTMRFAFLTSLLRYNFLHAPRDMRDKNVEALWALLRLCDTNIHALQESWFAVLECISRLEYVVSWPPITATVMQGSNRVSRDSILQSLREISGKPTEEVFINSTKLPSESVLEFFTALCCVSAEELKQTPPRTFSLQKVVEISYDNMARVHMVWARIWSIVSLHFILAAEHADERVAMYAIDSLRQLTMTYLDHIELPNFAFQKAILRPFAILMQNSRTETRRRLLLNSIVQIIKSKVAKLKSGWQSIFMIFAAAADDDLELMVERAFENVEQVILEHFDNVFRDCFLDCMNCLIGFMKNRCSSSISLKAIALLRICENRLAEDLIDKGSPKPASVDATCSVAEKYWYPMLTGLSGLTSDSRSEVRNCAVDVLFDLINERGSKFSPSFWETIFQRALFPLFDNVRKGGKDLTVPGNEWARESTIHALKLLCNLFCSFYK</sequence>
<dbReference type="GO" id="GO:0032012">
    <property type="term" value="P:regulation of ARF protein signal transduction"/>
    <property type="evidence" value="ECO:0007669"/>
    <property type="project" value="InterPro"/>
</dbReference>
<dbReference type="OrthoDB" id="430364at2759"/>
<protein>
    <recommendedName>
        <fullName evidence="4">SEC7 domain-containing protein</fullName>
    </recommendedName>
</protein>
<dbReference type="SUPFAM" id="SSF48425">
    <property type="entry name" value="Sec7 domain"/>
    <property type="match status" value="1"/>
</dbReference>
<dbReference type="Pfam" id="PF09324">
    <property type="entry name" value="Sec7-like_HDS"/>
    <property type="match status" value="1"/>
</dbReference>
<keyword evidence="6" id="KW-1185">Reference proteome</keyword>
<proteinExistence type="predicted"/>
<evidence type="ECO:0000259" key="4">
    <source>
        <dbReference type="PROSITE" id="PS50190"/>
    </source>
</evidence>
<dbReference type="Gene3D" id="1.10.220.20">
    <property type="match status" value="1"/>
</dbReference>
<dbReference type="CDD" id="cd00171">
    <property type="entry name" value="Sec7"/>
    <property type="match status" value="1"/>
</dbReference>
<dbReference type="SMART" id="SM00222">
    <property type="entry name" value="Sec7"/>
    <property type="match status" value="1"/>
</dbReference>
<comment type="caution">
    <text evidence="5">The sequence shown here is derived from an EMBL/GenBank/DDBJ whole genome shotgun (WGS) entry which is preliminary data.</text>
</comment>
<dbReference type="EMBL" id="AUSU01005430">
    <property type="protein sequence ID" value="EPS63520.1"/>
    <property type="molecule type" value="Genomic_DNA"/>
</dbReference>
<evidence type="ECO:0000256" key="1">
    <source>
        <dbReference type="ARBA" id="ARBA00004287"/>
    </source>
</evidence>
<dbReference type="GO" id="GO:0016020">
    <property type="term" value="C:membrane"/>
    <property type="evidence" value="ECO:0007669"/>
    <property type="project" value="UniProtKB-SubCell"/>
</dbReference>
<dbReference type="PANTHER" id="PTHR10663">
    <property type="entry name" value="GUANYL-NUCLEOTIDE EXCHANGE FACTOR"/>
    <property type="match status" value="1"/>
</dbReference>
<evidence type="ECO:0000256" key="3">
    <source>
        <dbReference type="ARBA" id="ARBA00022490"/>
    </source>
</evidence>
<dbReference type="Gene3D" id="1.10.1000.11">
    <property type="entry name" value="Arf Nucleotide-binding Site Opener,domain 2"/>
    <property type="match status" value="1"/>
</dbReference>
<evidence type="ECO:0000256" key="2">
    <source>
        <dbReference type="ARBA" id="ARBA00004514"/>
    </source>
</evidence>
<dbReference type="AlphaFoldDB" id="S8C9N7"/>
<reference evidence="5 6" key="1">
    <citation type="journal article" date="2013" name="BMC Genomics">
        <title>The miniature genome of a carnivorous plant Genlisea aurea contains a low number of genes and short non-coding sequences.</title>
        <authorList>
            <person name="Leushkin E.V."/>
            <person name="Sutormin R.A."/>
            <person name="Nabieva E.R."/>
            <person name="Penin A.A."/>
            <person name="Kondrashov A.S."/>
            <person name="Logacheva M.D."/>
        </authorList>
    </citation>
    <scope>NUCLEOTIDE SEQUENCE [LARGE SCALE GENOMIC DNA]</scope>
</reference>
<feature type="domain" description="SEC7" evidence="4">
    <location>
        <begin position="109"/>
        <end position="293"/>
    </location>
</feature>
<name>S8C9N7_9LAMI</name>
<comment type="subcellular location">
    <subcellularLocation>
        <location evidence="2">Cytoplasm</location>
        <location evidence="2">Cytosol</location>
    </subcellularLocation>
    <subcellularLocation>
        <location evidence="1">Membrane</location>
        <topology evidence="1">Peripheral membrane protein</topology>
        <orientation evidence="1">Cytoplasmic side</orientation>
    </subcellularLocation>
</comment>
<dbReference type="Proteomes" id="UP000015453">
    <property type="component" value="Unassembled WGS sequence"/>
</dbReference>
<dbReference type="InterPro" id="IPR023394">
    <property type="entry name" value="Sec7_C_sf"/>
</dbReference>
<dbReference type="InterPro" id="IPR016024">
    <property type="entry name" value="ARM-type_fold"/>
</dbReference>
<dbReference type="InterPro" id="IPR015403">
    <property type="entry name" value="Mon2/Sec7/BIG1-like_HDS"/>
</dbReference>
<feature type="non-terminal residue" evidence="5">
    <location>
        <position position="846"/>
    </location>
</feature>
<dbReference type="InterPro" id="IPR032817">
    <property type="entry name" value="Mon2_C"/>
</dbReference>
<organism evidence="5 6">
    <name type="scientific">Genlisea aurea</name>
    <dbReference type="NCBI Taxonomy" id="192259"/>
    <lineage>
        <taxon>Eukaryota</taxon>
        <taxon>Viridiplantae</taxon>
        <taxon>Streptophyta</taxon>
        <taxon>Embryophyta</taxon>
        <taxon>Tracheophyta</taxon>
        <taxon>Spermatophyta</taxon>
        <taxon>Magnoliopsida</taxon>
        <taxon>eudicotyledons</taxon>
        <taxon>Gunneridae</taxon>
        <taxon>Pentapetalae</taxon>
        <taxon>asterids</taxon>
        <taxon>lamiids</taxon>
        <taxon>Lamiales</taxon>
        <taxon>Lentibulariaceae</taxon>
        <taxon>Genlisea</taxon>
    </lineage>
</organism>
<dbReference type="SUPFAM" id="SSF48371">
    <property type="entry name" value="ARM repeat"/>
    <property type="match status" value="1"/>
</dbReference>
<dbReference type="InterPro" id="IPR035999">
    <property type="entry name" value="Sec7_dom_sf"/>
</dbReference>
<dbReference type="GO" id="GO:0005802">
    <property type="term" value="C:trans-Golgi network"/>
    <property type="evidence" value="ECO:0007669"/>
    <property type="project" value="TreeGrafter"/>
</dbReference>
<evidence type="ECO:0000313" key="5">
    <source>
        <dbReference type="EMBL" id="EPS63520.1"/>
    </source>
</evidence>
<evidence type="ECO:0000313" key="6">
    <source>
        <dbReference type="Proteomes" id="UP000015453"/>
    </source>
</evidence>
<dbReference type="Pfam" id="PF01369">
    <property type="entry name" value="Sec7"/>
    <property type="match status" value="1"/>
</dbReference>
<dbReference type="GO" id="GO:0005085">
    <property type="term" value="F:guanyl-nucleotide exchange factor activity"/>
    <property type="evidence" value="ECO:0007669"/>
    <property type="project" value="InterPro"/>
</dbReference>
<accession>S8C9N7</accession>
<gene>
    <name evidence="5" type="ORF">M569_11264</name>
</gene>
<dbReference type="PANTHER" id="PTHR10663:SF312">
    <property type="entry name" value="BREFELDIN A-INHIBITED GUANINE NUCLEOTIDE-EXCHANGE PROTEIN 5"/>
    <property type="match status" value="1"/>
</dbReference>
<dbReference type="InterPro" id="IPR000904">
    <property type="entry name" value="Sec7_dom"/>
</dbReference>
<keyword evidence="3" id="KW-0963">Cytoplasm</keyword>
<dbReference type="PROSITE" id="PS50190">
    <property type="entry name" value="SEC7"/>
    <property type="match status" value="1"/>
</dbReference>
<dbReference type="GO" id="GO:0005829">
    <property type="term" value="C:cytosol"/>
    <property type="evidence" value="ECO:0007669"/>
    <property type="project" value="UniProtKB-SubCell"/>
</dbReference>
<dbReference type="Pfam" id="PF16206">
    <property type="entry name" value="Mon2_C"/>
    <property type="match status" value="1"/>
</dbReference>